<evidence type="ECO:0000313" key="3">
    <source>
        <dbReference type="Proteomes" id="UP000254834"/>
    </source>
</evidence>
<evidence type="ECO:0000256" key="1">
    <source>
        <dbReference type="SAM" id="Phobius"/>
    </source>
</evidence>
<dbReference type="KEGG" id="cdes:C0J27_00625"/>
<reference evidence="2 3" key="1">
    <citation type="submission" date="2017-12" db="EMBL/GenBank/DDBJ databases">
        <title>Chromulinavorax destructans is a abundant pathogen of dominant heterotrophic picoflagllates.</title>
        <authorList>
            <person name="Deeg C.M."/>
            <person name="Zimmer M."/>
            <person name="Suttle C.A."/>
        </authorList>
    </citation>
    <scope>NUCLEOTIDE SEQUENCE [LARGE SCALE GENOMIC DNA]</scope>
    <source>
        <strain evidence="2 3">SeV1</strain>
    </source>
</reference>
<feature type="transmembrane region" description="Helical" evidence="1">
    <location>
        <begin position="69"/>
        <end position="88"/>
    </location>
</feature>
<keyword evidence="1" id="KW-0472">Membrane</keyword>
<proteinExistence type="predicted"/>
<keyword evidence="1" id="KW-0812">Transmembrane</keyword>
<dbReference type="AlphaFoldDB" id="A0A345ZAD9"/>
<accession>A0A345ZAD9</accession>
<dbReference type="RefSeq" id="WP_115585271.1">
    <property type="nucleotide sequence ID" value="NZ_CP025544.1"/>
</dbReference>
<keyword evidence="3" id="KW-1185">Reference proteome</keyword>
<dbReference type="Proteomes" id="UP000254834">
    <property type="component" value="Chromosome"/>
</dbReference>
<evidence type="ECO:0008006" key="4">
    <source>
        <dbReference type="Google" id="ProtNLM"/>
    </source>
</evidence>
<protein>
    <recommendedName>
        <fullName evidence="4">PAS domain-containing protein</fullName>
    </recommendedName>
</protein>
<name>A0A345ZAD9_9BACT</name>
<keyword evidence="1" id="KW-1133">Transmembrane helix</keyword>
<evidence type="ECO:0000313" key="2">
    <source>
        <dbReference type="EMBL" id="AXK60256.1"/>
    </source>
</evidence>
<dbReference type="EMBL" id="CP025544">
    <property type="protein sequence ID" value="AXK60256.1"/>
    <property type="molecule type" value="Genomic_DNA"/>
</dbReference>
<organism evidence="2 3">
    <name type="scientific">Candidatus Chromulinivorax destructor</name>
    <dbReference type="NCBI Taxonomy" id="2066483"/>
    <lineage>
        <taxon>Bacteria</taxon>
        <taxon>Candidatus Babelota</taxon>
        <taxon>Candidatus Babeliae</taxon>
        <taxon>Candidatus Babeliales</taxon>
        <taxon>Candidatus Chromulinivoraceae</taxon>
        <taxon>Candidatus Chromulinivorax</taxon>
    </lineage>
</organism>
<sequence>MNSSFKKILIISLFSYLGCDKNFAAESPFSITQNSSYERVSQGAPETNNYCYTMYQNCNSRTYGRVGEIAVGVVGLVGISLIMTNLIINEISQAKHYNYDIVNKTPGLVIIDAQGRIVMMNPNVAADLHIQGPLNFLCVSDTQARRTCATSDSLEKYSKWVVHGEDDLSLTPKAKYEAVELGYQSYRDNENIESINTPYYNLRGSLKIDKK</sequence>
<gene>
    <name evidence="2" type="ORF">C0J27_00625</name>
</gene>